<dbReference type="Gene3D" id="3.40.960.10">
    <property type="entry name" value="VSR Endonuclease"/>
    <property type="match status" value="1"/>
</dbReference>
<gene>
    <name evidence="1" type="ORF">JHZ39_003675</name>
</gene>
<organism evidence="1">
    <name type="scientific">Acinetobacter baumannii</name>
    <dbReference type="NCBI Taxonomy" id="470"/>
    <lineage>
        <taxon>Bacteria</taxon>
        <taxon>Pseudomonadati</taxon>
        <taxon>Pseudomonadota</taxon>
        <taxon>Gammaproteobacteria</taxon>
        <taxon>Moraxellales</taxon>
        <taxon>Moraxellaceae</taxon>
        <taxon>Acinetobacter</taxon>
        <taxon>Acinetobacter calcoaceticus/baumannii complex</taxon>
    </lineage>
</organism>
<reference evidence="1" key="1">
    <citation type="submission" date="2020-12" db="EMBL/GenBank/DDBJ databases">
        <authorList>
            <consortium name="Clinical and Environmental Microbiology Branch: Whole genome sequencing antimicrobial resistance pathogens in the healthcare setting"/>
        </authorList>
    </citation>
    <scope>NUCLEOTIDE SEQUENCE</scope>
    <source>
        <strain evidence="1">2018HL-00813</strain>
    </source>
</reference>
<dbReference type="RefSeq" id="WP_000224739.1">
    <property type="nucleotide sequence ID" value="NZ_CACSGU010000031.1"/>
</dbReference>
<sequence length="156" mass="17934">MATNNTVNRPRKNKRWTAAEAQRFVKKANSQSRAILSQLGSVGEEKLAANLNIFNINYVREYRFHPSKRYRADFYLPDYNVLVEVEGGTRGVSRHTTHEGYSKDLMKYNDAQILGFARLAFTTEQVNKGLAIEKIKQYIAAYEQRQAETKEGVFHA</sequence>
<comment type="caution">
    <text evidence="1">The sequence shown here is derived from an EMBL/GenBank/DDBJ whole genome shotgun (WGS) entry which is preliminary data.</text>
</comment>
<proteinExistence type="predicted"/>
<evidence type="ECO:0008006" key="2">
    <source>
        <dbReference type="Google" id="ProtNLM"/>
    </source>
</evidence>
<dbReference type="AlphaFoldDB" id="A0A9P2LCK9"/>
<evidence type="ECO:0000313" key="1">
    <source>
        <dbReference type="EMBL" id="EGY2379238.1"/>
    </source>
</evidence>
<accession>A0A9P2LCK9</accession>
<protein>
    <recommendedName>
        <fullName evidence="2">DUF559 domain-containing protein</fullName>
    </recommendedName>
</protein>
<name>A0A9P2LCK9_ACIBA</name>
<dbReference type="EMBL" id="AAYLMQ010000073">
    <property type="protein sequence ID" value="EGY2379238.1"/>
    <property type="molecule type" value="Genomic_DNA"/>
</dbReference>